<evidence type="ECO:0000256" key="2">
    <source>
        <dbReference type="ARBA" id="ARBA00010617"/>
    </source>
</evidence>
<dbReference type="PRINTS" id="PR00385">
    <property type="entry name" value="P450"/>
</dbReference>
<dbReference type="InterPro" id="IPR001128">
    <property type="entry name" value="Cyt_P450"/>
</dbReference>
<evidence type="ECO:0000313" key="5">
    <source>
        <dbReference type="EMBL" id="XAY05451.1"/>
    </source>
</evidence>
<dbReference type="InterPro" id="IPR036396">
    <property type="entry name" value="Cyt_P450_sf"/>
</dbReference>
<dbReference type="GO" id="GO:0020037">
    <property type="term" value="F:heme binding"/>
    <property type="evidence" value="ECO:0007669"/>
    <property type="project" value="InterPro"/>
</dbReference>
<keyword evidence="4 5" id="KW-0560">Oxidoreductase</keyword>
<dbReference type="Pfam" id="PF00067">
    <property type="entry name" value="p450"/>
    <property type="match status" value="1"/>
</dbReference>
<reference evidence="5" key="1">
    <citation type="submission" date="2022-12" db="EMBL/GenBank/DDBJ databases">
        <title>Paraconexibacter alkalitolerans sp. nov. and Baekduia alba sp. nov., isolated from soil and emended description of the genera Paraconexibacter (Chun et al., 2020) and Baekduia (An et al., 2020).</title>
        <authorList>
            <person name="Vieira S."/>
            <person name="Huber K.J."/>
            <person name="Geppert A."/>
            <person name="Wolf J."/>
            <person name="Neumann-Schaal M."/>
            <person name="Muesken M."/>
            <person name="Overmann J."/>
        </authorList>
    </citation>
    <scope>NUCLEOTIDE SEQUENCE</scope>
    <source>
        <strain evidence="5">AEG42_29</strain>
    </source>
</reference>
<sequence length="468" mass="51714">MPASTKPLFKRTKVSLGPDDHLPPGPRLPAFLQTALLWTTRPRFLTALQRRYGQTFTLRDLMAGRIVVLTDPLDVKAVFTGSPDVFLAGEGNAILAPLVGDHSVLLLDRAEHLRERKLQLPAFHGERIAATIGTMREVTEAEVRSWPIDTPFGLHARTQALTLDIIIRVVLGVDDPERARRLHEALRRALEFHPSYFLMWAVPQLQHVGRWKRFLAATAAADELLFAEIAIRRADPGRSGRPDVLSMLLDAHDAAGNPVDERWVRDELMTLLVAGHETTATGLAWTFERLLRHPDALARVRAGLGDERDPYVEAVVKESLRVRPVIYNVARVLSERTRIAGYELPAGTLLLPSIGLMHMTNAHFPGAAEFRPERWLDGGADPYTWIPFGGGVRRCLGATFAMAEMAEVLRTVLREVDLVAVGTADEEQRVHHITLVPSAGTQVLVRRRLEPADSNLAADGAPAPAVPA</sequence>
<dbReference type="AlphaFoldDB" id="A0AAU7AUY9"/>
<evidence type="ECO:0000256" key="1">
    <source>
        <dbReference type="ARBA" id="ARBA00001971"/>
    </source>
</evidence>
<feature type="binding site" description="axial binding residue" evidence="3">
    <location>
        <position position="395"/>
    </location>
    <ligand>
        <name>heme</name>
        <dbReference type="ChEBI" id="CHEBI:30413"/>
    </ligand>
    <ligandPart>
        <name>Fe</name>
        <dbReference type="ChEBI" id="CHEBI:18248"/>
    </ligandPart>
</feature>
<comment type="similarity">
    <text evidence="2 4">Belongs to the cytochrome P450 family.</text>
</comment>
<dbReference type="PRINTS" id="PR00463">
    <property type="entry name" value="EP450I"/>
</dbReference>
<keyword evidence="3 4" id="KW-0408">Iron</keyword>
<dbReference type="GO" id="GO:0016705">
    <property type="term" value="F:oxidoreductase activity, acting on paired donors, with incorporation or reduction of molecular oxygen"/>
    <property type="evidence" value="ECO:0007669"/>
    <property type="project" value="InterPro"/>
</dbReference>
<keyword evidence="3 4" id="KW-0479">Metal-binding</keyword>
<proteinExistence type="inferred from homology"/>
<dbReference type="EMBL" id="CP114014">
    <property type="protein sequence ID" value="XAY05451.1"/>
    <property type="molecule type" value="Genomic_DNA"/>
</dbReference>
<dbReference type="CDD" id="cd11053">
    <property type="entry name" value="CYP110-like"/>
    <property type="match status" value="1"/>
</dbReference>
<dbReference type="InterPro" id="IPR017972">
    <property type="entry name" value="Cyt_P450_CS"/>
</dbReference>
<name>A0AAU7AUY9_9ACTN</name>
<keyword evidence="4" id="KW-0503">Monooxygenase</keyword>
<gene>
    <name evidence="5" type="ORF">DSM112329_02303</name>
</gene>
<dbReference type="Gene3D" id="1.10.630.10">
    <property type="entry name" value="Cytochrome P450"/>
    <property type="match status" value="1"/>
</dbReference>
<dbReference type="KEGG" id="parq:DSM112329_02303"/>
<dbReference type="PROSITE" id="PS00086">
    <property type="entry name" value="CYTOCHROME_P450"/>
    <property type="match status" value="1"/>
</dbReference>
<keyword evidence="3 4" id="KW-0349">Heme</keyword>
<evidence type="ECO:0000256" key="3">
    <source>
        <dbReference type="PIRSR" id="PIRSR602401-1"/>
    </source>
</evidence>
<dbReference type="GO" id="GO:0005506">
    <property type="term" value="F:iron ion binding"/>
    <property type="evidence" value="ECO:0007669"/>
    <property type="project" value="InterPro"/>
</dbReference>
<evidence type="ECO:0000256" key="4">
    <source>
        <dbReference type="RuleBase" id="RU000461"/>
    </source>
</evidence>
<organism evidence="5">
    <name type="scientific">Paraconexibacter sp. AEG42_29</name>
    <dbReference type="NCBI Taxonomy" id="2997339"/>
    <lineage>
        <taxon>Bacteria</taxon>
        <taxon>Bacillati</taxon>
        <taxon>Actinomycetota</taxon>
        <taxon>Thermoleophilia</taxon>
        <taxon>Solirubrobacterales</taxon>
        <taxon>Paraconexibacteraceae</taxon>
        <taxon>Paraconexibacter</taxon>
    </lineage>
</organism>
<accession>A0AAU7AUY9</accession>
<comment type="cofactor">
    <cofactor evidence="1 3">
        <name>heme</name>
        <dbReference type="ChEBI" id="CHEBI:30413"/>
    </cofactor>
</comment>
<protein>
    <submittedName>
        <fullName evidence="5">Cytochrome P450 135B1</fullName>
        <ecNumber evidence="5">1.14.-.-</ecNumber>
    </submittedName>
</protein>
<dbReference type="SUPFAM" id="SSF48264">
    <property type="entry name" value="Cytochrome P450"/>
    <property type="match status" value="1"/>
</dbReference>
<dbReference type="InterPro" id="IPR002401">
    <property type="entry name" value="Cyt_P450_E_grp-I"/>
</dbReference>
<dbReference type="InterPro" id="IPR050121">
    <property type="entry name" value="Cytochrome_P450_monoxygenase"/>
</dbReference>
<dbReference type="RefSeq" id="WP_354701959.1">
    <property type="nucleotide sequence ID" value="NZ_CP114014.1"/>
</dbReference>
<dbReference type="EC" id="1.14.-.-" evidence="5"/>
<dbReference type="PANTHER" id="PTHR24305:SF166">
    <property type="entry name" value="CYTOCHROME P450 12A4, MITOCHONDRIAL-RELATED"/>
    <property type="match status" value="1"/>
</dbReference>
<dbReference type="PANTHER" id="PTHR24305">
    <property type="entry name" value="CYTOCHROME P450"/>
    <property type="match status" value="1"/>
</dbReference>
<dbReference type="GO" id="GO:0004497">
    <property type="term" value="F:monooxygenase activity"/>
    <property type="evidence" value="ECO:0007669"/>
    <property type="project" value="UniProtKB-KW"/>
</dbReference>